<organism evidence="1 2">
    <name type="scientific">Desmophyllum pertusum</name>
    <dbReference type="NCBI Taxonomy" id="174260"/>
    <lineage>
        <taxon>Eukaryota</taxon>
        <taxon>Metazoa</taxon>
        <taxon>Cnidaria</taxon>
        <taxon>Anthozoa</taxon>
        <taxon>Hexacorallia</taxon>
        <taxon>Scleractinia</taxon>
        <taxon>Caryophylliina</taxon>
        <taxon>Caryophylliidae</taxon>
        <taxon>Desmophyllum</taxon>
    </lineage>
</organism>
<sequence length="101" mass="10974">MCISRLLLASFKDPDVNNPVRDENASIASRKGQCSIRTVLVSAFTKTAGVATTGTAVEKETTAEEISTSITLNIIRDCVCDQKTLLDQPHICTLDPVYEDD</sequence>
<dbReference type="EMBL" id="MU826354">
    <property type="protein sequence ID" value="KAJ7380147.1"/>
    <property type="molecule type" value="Genomic_DNA"/>
</dbReference>
<evidence type="ECO:0000313" key="2">
    <source>
        <dbReference type="Proteomes" id="UP001163046"/>
    </source>
</evidence>
<protein>
    <submittedName>
        <fullName evidence="1">Uncharacterized protein</fullName>
    </submittedName>
</protein>
<dbReference type="Proteomes" id="UP001163046">
    <property type="component" value="Unassembled WGS sequence"/>
</dbReference>
<dbReference type="AlphaFoldDB" id="A0A9W9ZEE6"/>
<evidence type="ECO:0000313" key="1">
    <source>
        <dbReference type="EMBL" id="KAJ7380147.1"/>
    </source>
</evidence>
<comment type="caution">
    <text evidence="1">The sequence shown here is derived from an EMBL/GenBank/DDBJ whole genome shotgun (WGS) entry which is preliminary data.</text>
</comment>
<gene>
    <name evidence="1" type="ORF">OS493_010858</name>
</gene>
<name>A0A9W9ZEE6_9CNID</name>
<proteinExistence type="predicted"/>
<accession>A0A9W9ZEE6</accession>
<keyword evidence="2" id="KW-1185">Reference proteome</keyword>
<reference evidence="1" key="1">
    <citation type="submission" date="2023-01" db="EMBL/GenBank/DDBJ databases">
        <title>Genome assembly of the deep-sea coral Lophelia pertusa.</title>
        <authorList>
            <person name="Herrera S."/>
            <person name="Cordes E."/>
        </authorList>
    </citation>
    <scope>NUCLEOTIDE SEQUENCE</scope>
    <source>
        <strain evidence="1">USNM1676648</strain>
        <tissue evidence="1">Polyp</tissue>
    </source>
</reference>